<keyword evidence="12" id="KW-0915">Sodium</keyword>
<keyword evidence="13" id="KW-0406">Ion transport</keyword>
<accession>A0A8J6C025</accession>
<reference evidence="21" key="1">
    <citation type="submission" date="2021-05" db="EMBL/GenBank/DDBJ databases">
        <title>The genome of the haptophyte Pavlova lutheri (Diacronema luteri, Pavlovales) - a model for lipid biosynthesis in eukaryotic algae.</title>
        <authorList>
            <person name="Hulatt C.J."/>
            <person name="Posewitz M.C."/>
        </authorList>
    </citation>
    <scope>NUCLEOTIDE SEQUENCE</scope>
    <source>
        <strain evidence="21">NIVA-4/92</strain>
    </source>
</reference>
<dbReference type="Pfam" id="PF03160">
    <property type="entry name" value="Calx-beta"/>
    <property type="match status" value="1"/>
</dbReference>
<evidence type="ECO:0000256" key="16">
    <source>
        <dbReference type="ARBA" id="ARBA00023201"/>
    </source>
</evidence>
<evidence type="ECO:0000256" key="11">
    <source>
        <dbReference type="ARBA" id="ARBA00022989"/>
    </source>
</evidence>
<keyword evidence="10" id="KW-0112">Calmodulin-binding</keyword>
<evidence type="ECO:0000256" key="17">
    <source>
        <dbReference type="ARBA" id="ARBA00033667"/>
    </source>
</evidence>
<keyword evidence="8" id="KW-0677">Repeat</keyword>
<keyword evidence="7" id="KW-0732">Signal</keyword>
<dbReference type="GO" id="GO:0046872">
    <property type="term" value="F:metal ion binding"/>
    <property type="evidence" value="ECO:0007669"/>
    <property type="project" value="UniProtKB-KW"/>
</dbReference>
<dbReference type="SUPFAM" id="SSF141072">
    <property type="entry name" value="CalX-like"/>
    <property type="match status" value="1"/>
</dbReference>
<proteinExistence type="inferred from homology"/>
<evidence type="ECO:0000256" key="4">
    <source>
        <dbReference type="ARBA" id="ARBA00022475"/>
    </source>
</evidence>
<keyword evidence="6" id="KW-0479">Metal-binding</keyword>
<dbReference type="GO" id="GO:0007154">
    <property type="term" value="P:cell communication"/>
    <property type="evidence" value="ECO:0007669"/>
    <property type="project" value="InterPro"/>
</dbReference>
<dbReference type="GO" id="GO:0005516">
    <property type="term" value="F:calmodulin binding"/>
    <property type="evidence" value="ECO:0007669"/>
    <property type="project" value="UniProtKB-KW"/>
</dbReference>
<comment type="subcellular location">
    <subcellularLocation>
        <location evidence="1">Cell membrane</location>
        <topology evidence="1">Multi-pass membrane protein</topology>
    </subcellularLocation>
</comment>
<dbReference type="EMBL" id="JAGTXO010000068">
    <property type="protein sequence ID" value="KAG8457507.1"/>
    <property type="molecule type" value="Genomic_DNA"/>
</dbReference>
<evidence type="ECO:0000256" key="10">
    <source>
        <dbReference type="ARBA" id="ARBA00022860"/>
    </source>
</evidence>
<evidence type="ECO:0000256" key="19">
    <source>
        <dbReference type="SAM" id="Phobius"/>
    </source>
</evidence>
<dbReference type="PANTHER" id="PTHR11878:SF65">
    <property type="entry name" value="NA_CA-EXCHANGE PROTEIN, ISOFORM G"/>
    <property type="match status" value="1"/>
</dbReference>
<feature type="transmembrane region" description="Helical" evidence="19">
    <location>
        <begin position="136"/>
        <end position="159"/>
    </location>
</feature>
<dbReference type="GO" id="GO:0005432">
    <property type="term" value="F:calcium:sodium antiporter activity"/>
    <property type="evidence" value="ECO:0007669"/>
    <property type="project" value="InterPro"/>
</dbReference>
<dbReference type="Gene3D" id="2.60.40.2030">
    <property type="match status" value="1"/>
</dbReference>
<dbReference type="InterPro" id="IPR004836">
    <property type="entry name" value="Na_Ca_Ex"/>
</dbReference>
<name>A0A8J6C025_DIALT</name>
<keyword evidence="22" id="KW-1185">Reference proteome</keyword>
<keyword evidence="4" id="KW-1003">Cell membrane</keyword>
<dbReference type="Pfam" id="PF01699">
    <property type="entry name" value="Na_Ca_ex"/>
    <property type="match status" value="2"/>
</dbReference>
<dbReference type="InterPro" id="IPR051171">
    <property type="entry name" value="CaCA"/>
</dbReference>
<evidence type="ECO:0000256" key="18">
    <source>
        <dbReference type="SAM" id="MobiDB-lite"/>
    </source>
</evidence>
<comment type="catalytic activity">
    <reaction evidence="17">
        <text>Ca(2+)(in) + 3 Na(+)(out) = Ca(2+)(out) + 3 Na(+)(in)</text>
        <dbReference type="Rhea" id="RHEA:69955"/>
        <dbReference type="ChEBI" id="CHEBI:29101"/>
        <dbReference type="ChEBI" id="CHEBI:29108"/>
    </reaction>
</comment>
<dbReference type="GO" id="GO:0005886">
    <property type="term" value="C:plasma membrane"/>
    <property type="evidence" value="ECO:0007669"/>
    <property type="project" value="UniProtKB-SubCell"/>
</dbReference>
<dbReference type="PANTHER" id="PTHR11878">
    <property type="entry name" value="SODIUM/CALCIUM EXCHANGER"/>
    <property type="match status" value="1"/>
</dbReference>
<feature type="transmembrane region" description="Helical" evidence="19">
    <location>
        <begin position="888"/>
        <end position="911"/>
    </location>
</feature>
<keyword evidence="11 19" id="KW-1133">Transmembrane helix</keyword>
<keyword evidence="3" id="KW-0813">Transport</keyword>
<evidence type="ECO:0000256" key="14">
    <source>
        <dbReference type="ARBA" id="ARBA00023136"/>
    </source>
</evidence>
<feature type="transmembrane region" description="Helical" evidence="19">
    <location>
        <begin position="859"/>
        <end position="876"/>
    </location>
</feature>
<dbReference type="InterPro" id="IPR004837">
    <property type="entry name" value="NaCa_Exmemb"/>
</dbReference>
<comment type="similarity">
    <text evidence="2">Belongs to the Ca(2+):cation antiporter (CaCA) (TC 2.A.19) family. SLC8 subfamily.</text>
</comment>
<evidence type="ECO:0000313" key="22">
    <source>
        <dbReference type="Proteomes" id="UP000751190"/>
    </source>
</evidence>
<feature type="transmembrane region" description="Helical" evidence="19">
    <location>
        <begin position="234"/>
        <end position="253"/>
    </location>
</feature>
<protein>
    <recommendedName>
        <fullName evidence="20">Calx-beta domain-containing protein</fullName>
    </recommendedName>
</protein>
<keyword evidence="5 19" id="KW-0812">Transmembrane</keyword>
<evidence type="ECO:0000256" key="12">
    <source>
        <dbReference type="ARBA" id="ARBA00023053"/>
    </source>
</evidence>
<feature type="transmembrane region" description="Helical" evidence="19">
    <location>
        <begin position="779"/>
        <end position="800"/>
    </location>
</feature>
<evidence type="ECO:0000256" key="1">
    <source>
        <dbReference type="ARBA" id="ARBA00004651"/>
    </source>
</evidence>
<evidence type="ECO:0000256" key="8">
    <source>
        <dbReference type="ARBA" id="ARBA00022737"/>
    </source>
</evidence>
<dbReference type="InterPro" id="IPR003644">
    <property type="entry name" value="Calx_beta"/>
</dbReference>
<evidence type="ECO:0000256" key="13">
    <source>
        <dbReference type="ARBA" id="ARBA00023065"/>
    </source>
</evidence>
<dbReference type="Gene3D" id="1.20.1420.30">
    <property type="entry name" value="NCX, central ion-binding region"/>
    <property type="match status" value="2"/>
</dbReference>
<evidence type="ECO:0000256" key="9">
    <source>
        <dbReference type="ARBA" id="ARBA00022837"/>
    </source>
</evidence>
<comment type="caution">
    <text evidence="21">The sequence shown here is derived from an EMBL/GenBank/DDBJ whole genome shotgun (WGS) entry which is preliminary data.</text>
</comment>
<keyword evidence="14 19" id="KW-0472">Membrane</keyword>
<evidence type="ECO:0000256" key="7">
    <source>
        <dbReference type="ARBA" id="ARBA00022729"/>
    </source>
</evidence>
<dbReference type="InterPro" id="IPR038081">
    <property type="entry name" value="CalX-like_sf"/>
</dbReference>
<evidence type="ECO:0000256" key="6">
    <source>
        <dbReference type="ARBA" id="ARBA00022723"/>
    </source>
</evidence>
<feature type="transmembrane region" description="Helical" evidence="19">
    <location>
        <begin position="171"/>
        <end position="191"/>
    </location>
</feature>
<evidence type="ECO:0000256" key="3">
    <source>
        <dbReference type="ARBA" id="ARBA00022448"/>
    </source>
</evidence>
<evidence type="ECO:0000256" key="2">
    <source>
        <dbReference type="ARBA" id="ARBA00007489"/>
    </source>
</evidence>
<sequence>MGSANVDGLVDAADALSPDDRLTLLRRLISSYAASDLPHVDAYSSGYVVYATKDNTQECTSWLLAPGTNLSSTPFLAFAYMLGLIYVFLGIAIISDIFMAAIEVITAAEGTRRYRDADGRTVEYAYKRINPTVANLTLMALGSSAPEILLAIIGAIATLNDESPDELGPSTIVGSAAFNLLVISAICTSALPNGVQKKIQDPYVFAVTATFSIVAYIWLFIVLQVTSPNVVERWEAFVTFGLFGVMLFVAYLVDVRGRCCRVPTIVEPSDERGEPSFRHSHAGRRSSAALSSAGAGAVVVAAVGSRSDRRRSSTEDLMNELHRTRELHHARHMPADHGLAEVHPLTAYTPMHTGYMRGLTGQRRLQEHQAAHQPPGAAEQDAVAAGGKSDGLTSAGSAKSLGSLKEGGRSLPQHVASPSQLRQVGVVTSAPPSEPAPEPDASTVGFALPTYSVRAAWGEAVAVVRLDPPCAHRVIVTWRVQLAHDGGGDDADVAAQAERLASSVCAPGSGKLLIEPGLTSGMITVPIVEAAAPRRGRAHFSIILLGAHIEVAAGIIGTGGGPGAAAPALLSARAIATIAVVGAEAPDQPARGCVHFAEVAIVCEESCGSVTLQLERVGGVDGTLAVKFETCDGTARAGEDYEAANGGVVFVPGVTRAAVVIQIVDDDVEEEDETFTCHLSAVEPNTLLMGGNHVCTITILDDDSWQMRLRRSKAQLRSALASAFYATDKWSDKFTDAIELSGGVDEETGEELPPSIGDSVMHAVSLFWKLQFAFVPPESWGGGWPAFFASLFFLGVWTAVVGELASLFGCVCGLGDAITAITFVALGTSLPDTFASRLATLHDEYADAAIGNITGSNSVNVFLGLGIPWIIGSLYYRGNYVVPAGSLAFSIIVYSALAFLAICTLTARRILTGAELGGGRMGARVTSAFLTTLWLIYILLSSLYDKKQIPELQVQPS</sequence>
<keyword evidence="16" id="KW-0739">Sodium transport</keyword>
<evidence type="ECO:0000313" key="21">
    <source>
        <dbReference type="EMBL" id="KAG8457507.1"/>
    </source>
</evidence>
<keyword evidence="9" id="KW-0106">Calcium</keyword>
<evidence type="ECO:0000256" key="15">
    <source>
        <dbReference type="ARBA" id="ARBA00023180"/>
    </source>
</evidence>
<evidence type="ECO:0000256" key="5">
    <source>
        <dbReference type="ARBA" id="ARBA00022692"/>
    </source>
</evidence>
<dbReference type="OrthoDB" id="418484at2759"/>
<dbReference type="InterPro" id="IPR044880">
    <property type="entry name" value="NCX_ion-bd_dom_sf"/>
</dbReference>
<feature type="transmembrane region" description="Helical" evidence="19">
    <location>
        <begin position="806"/>
        <end position="827"/>
    </location>
</feature>
<feature type="domain" description="Calx-beta" evidence="20">
    <location>
        <begin position="581"/>
        <end position="680"/>
    </location>
</feature>
<feature type="region of interest" description="Disordered" evidence="18">
    <location>
        <begin position="269"/>
        <end position="289"/>
    </location>
</feature>
<evidence type="ECO:0000259" key="20">
    <source>
        <dbReference type="SMART" id="SM00237"/>
    </source>
</evidence>
<organism evidence="21 22">
    <name type="scientific">Diacronema lutheri</name>
    <name type="common">Unicellular marine alga</name>
    <name type="synonym">Monochrysis lutheri</name>
    <dbReference type="NCBI Taxonomy" id="2081491"/>
    <lineage>
        <taxon>Eukaryota</taxon>
        <taxon>Haptista</taxon>
        <taxon>Haptophyta</taxon>
        <taxon>Pavlovophyceae</taxon>
        <taxon>Pavlovales</taxon>
        <taxon>Pavlovaceae</taxon>
        <taxon>Diacronema</taxon>
    </lineage>
</organism>
<dbReference type="PRINTS" id="PR01259">
    <property type="entry name" value="NACAEXCHNGR"/>
</dbReference>
<gene>
    <name evidence="21" type="ORF">KFE25_004143</name>
</gene>
<feature type="transmembrane region" description="Helical" evidence="19">
    <location>
        <begin position="203"/>
        <end position="222"/>
    </location>
</feature>
<feature type="transmembrane region" description="Helical" evidence="19">
    <location>
        <begin position="923"/>
        <end position="944"/>
    </location>
</feature>
<dbReference type="Proteomes" id="UP000751190">
    <property type="component" value="Unassembled WGS sequence"/>
</dbReference>
<keyword evidence="15" id="KW-0325">Glycoprotein</keyword>
<feature type="transmembrane region" description="Helical" evidence="19">
    <location>
        <begin position="77"/>
        <end position="105"/>
    </location>
</feature>
<dbReference type="AlphaFoldDB" id="A0A8J6C025"/>
<feature type="region of interest" description="Disordered" evidence="18">
    <location>
        <begin position="364"/>
        <end position="442"/>
    </location>
</feature>
<dbReference type="SMART" id="SM00237">
    <property type="entry name" value="Calx_beta"/>
    <property type="match status" value="1"/>
</dbReference>